<gene>
    <name evidence="3" type="ORF">AB0I59_22015</name>
</gene>
<feature type="compositionally biased region" description="Polar residues" evidence="1">
    <location>
        <begin position="144"/>
        <end position="154"/>
    </location>
</feature>
<dbReference type="RefSeq" id="WP_061252910.1">
    <property type="nucleotide sequence ID" value="NZ_JBFALK010000012.1"/>
</dbReference>
<proteinExistence type="predicted"/>
<name>A0ABV3GI41_MICGL</name>
<evidence type="ECO:0008006" key="5">
    <source>
        <dbReference type="Google" id="ProtNLM"/>
    </source>
</evidence>
<feature type="transmembrane region" description="Helical" evidence="2">
    <location>
        <begin position="41"/>
        <end position="59"/>
    </location>
</feature>
<keyword evidence="2" id="KW-1133">Transmembrane helix</keyword>
<keyword evidence="2" id="KW-0472">Membrane</keyword>
<accession>A0ABV3GI41</accession>
<evidence type="ECO:0000313" key="4">
    <source>
        <dbReference type="Proteomes" id="UP001551675"/>
    </source>
</evidence>
<reference evidence="3 4" key="1">
    <citation type="submission" date="2024-06" db="EMBL/GenBank/DDBJ databases">
        <title>The Natural Products Discovery Center: Release of the First 8490 Sequenced Strains for Exploring Actinobacteria Biosynthetic Diversity.</title>
        <authorList>
            <person name="Kalkreuter E."/>
            <person name="Kautsar S.A."/>
            <person name="Yang D."/>
            <person name="Bader C.D."/>
            <person name="Teijaro C.N."/>
            <person name="Fluegel L."/>
            <person name="Davis C.M."/>
            <person name="Simpson J.R."/>
            <person name="Lauterbach L."/>
            <person name="Steele A.D."/>
            <person name="Gui C."/>
            <person name="Meng S."/>
            <person name="Li G."/>
            <person name="Viehrig K."/>
            <person name="Ye F."/>
            <person name="Su P."/>
            <person name="Kiefer A.F."/>
            <person name="Nichols A."/>
            <person name="Cepeda A.J."/>
            <person name="Yan W."/>
            <person name="Fan B."/>
            <person name="Jiang Y."/>
            <person name="Adhikari A."/>
            <person name="Zheng C.-J."/>
            <person name="Schuster L."/>
            <person name="Cowan T.M."/>
            <person name="Smanski M.J."/>
            <person name="Chevrette M.G."/>
            <person name="De Carvalho L.P.S."/>
            <person name="Shen B."/>
        </authorList>
    </citation>
    <scope>NUCLEOTIDE SEQUENCE [LARGE SCALE GENOMIC DNA]</scope>
    <source>
        <strain evidence="3 4">NPDC050100</strain>
    </source>
</reference>
<evidence type="ECO:0000256" key="2">
    <source>
        <dbReference type="SAM" id="Phobius"/>
    </source>
</evidence>
<feature type="region of interest" description="Disordered" evidence="1">
    <location>
        <begin position="139"/>
        <end position="180"/>
    </location>
</feature>
<comment type="caution">
    <text evidence="3">The sequence shown here is derived from an EMBL/GenBank/DDBJ whole genome shotgun (WGS) entry which is preliminary data.</text>
</comment>
<sequence>MTRYLAGLITATAALGAGVWLLIAPYGLDYPSGSTASGVDAWTGALVCALSLATIGVWARAWRAQLRADGLLPERQAVRPDRSALPHPDEHGRADSSDAARVARALEEEPPPPPPQVPTIEDLHGLLKPLVAALAADQMERTHAQSAQPQNAHPQNARPRNAHGPSTHTQTAYTNAEEDW</sequence>
<feature type="region of interest" description="Disordered" evidence="1">
    <location>
        <begin position="77"/>
        <end position="121"/>
    </location>
</feature>
<dbReference type="EMBL" id="JBFALK010000012">
    <property type="protein sequence ID" value="MEV0971313.1"/>
    <property type="molecule type" value="Genomic_DNA"/>
</dbReference>
<protein>
    <recommendedName>
        <fullName evidence="5">MFS transporter</fullName>
    </recommendedName>
</protein>
<feature type="compositionally biased region" description="Basic and acidic residues" evidence="1">
    <location>
        <begin position="77"/>
        <end position="98"/>
    </location>
</feature>
<keyword evidence="2" id="KW-0812">Transmembrane</keyword>
<feature type="compositionally biased region" description="Polar residues" evidence="1">
    <location>
        <begin position="164"/>
        <end position="174"/>
    </location>
</feature>
<evidence type="ECO:0000256" key="1">
    <source>
        <dbReference type="SAM" id="MobiDB-lite"/>
    </source>
</evidence>
<dbReference type="Proteomes" id="UP001551675">
    <property type="component" value="Unassembled WGS sequence"/>
</dbReference>
<keyword evidence="4" id="KW-1185">Reference proteome</keyword>
<organism evidence="3 4">
    <name type="scientific">Microtetraspora glauca</name>
    <dbReference type="NCBI Taxonomy" id="1996"/>
    <lineage>
        <taxon>Bacteria</taxon>
        <taxon>Bacillati</taxon>
        <taxon>Actinomycetota</taxon>
        <taxon>Actinomycetes</taxon>
        <taxon>Streptosporangiales</taxon>
        <taxon>Streptosporangiaceae</taxon>
        <taxon>Microtetraspora</taxon>
    </lineage>
</organism>
<evidence type="ECO:0000313" key="3">
    <source>
        <dbReference type="EMBL" id="MEV0971313.1"/>
    </source>
</evidence>